<keyword evidence="2" id="KW-1185">Reference proteome</keyword>
<dbReference type="HOGENOM" id="CLU_099392_0_0_10"/>
<organism evidence="1 2">
    <name type="scientific">Mucilaginibacter paludis DSM 18603</name>
    <dbReference type="NCBI Taxonomy" id="714943"/>
    <lineage>
        <taxon>Bacteria</taxon>
        <taxon>Pseudomonadati</taxon>
        <taxon>Bacteroidota</taxon>
        <taxon>Sphingobacteriia</taxon>
        <taxon>Sphingobacteriales</taxon>
        <taxon>Sphingobacteriaceae</taxon>
        <taxon>Mucilaginibacter</taxon>
    </lineage>
</organism>
<dbReference type="AlphaFoldDB" id="H1Y0C1"/>
<dbReference type="EMBL" id="CM001403">
    <property type="protein sequence ID" value="EHQ28170.1"/>
    <property type="molecule type" value="Genomic_DNA"/>
</dbReference>
<dbReference type="eggNOG" id="ENOG5032S66">
    <property type="taxonomic scope" value="Bacteria"/>
</dbReference>
<protein>
    <submittedName>
        <fullName evidence="1">Uncharacterized protein</fullName>
    </submittedName>
</protein>
<dbReference type="Proteomes" id="UP000002774">
    <property type="component" value="Chromosome"/>
</dbReference>
<proteinExistence type="predicted"/>
<reference evidence="1" key="1">
    <citation type="submission" date="2011-09" db="EMBL/GenBank/DDBJ databases">
        <title>The permanent draft genome of Mucilaginibacter paludis DSM 18603.</title>
        <authorList>
            <consortium name="US DOE Joint Genome Institute (JGI-PGF)"/>
            <person name="Lucas S."/>
            <person name="Han J."/>
            <person name="Lapidus A."/>
            <person name="Bruce D."/>
            <person name="Goodwin L."/>
            <person name="Pitluck S."/>
            <person name="Peters L."/>
            <person name="Kyrpides N."/>
            <person name="Mavromatis K."/>
            <person name="Ivanova N."/>
            <person name="Mikhailova N."/>
            <person name="Held B."/>
            <person name="Detter J.C."/>
            <person name="Tapia R."/>
            <person name="Han C."/>
            <person name="Land M."/>
            <person name="Hauser L."/>
            <person name="Markowitz V."/>
            <person name="Cheng J.-F."/>
            <person name="Hugenholtz P."/>
            <person name="Woyke T."/>
            <person name="Wu D."/>
            <person name="Tindall B."/>
            <person name="Brambilla E."/>
            <person name="Klenk H.-P."/>
            <person name="Eisen J.A."/>
        </authorList>
    </citation>
    <scope>NUCLEOTIDE SEQUENCE [LARGE SCALE GENOMIC DNA]</scope>
    <source>
        <strain evidence="1">DSM 18603</strain>
    </source>
</reference>
<gene>
    <name evidence="1" type="ORF">Mucpa_4079</name>
</gene>
<sequence>MIAHRFQNYIVKIFNDPTFSVKSTDRNHSYRRCYFSKDAYEYPTSKHGIKVFQNDIEINSCLIIGHGGATGINKNSTLVDDENLLICCCDSIFSLRIETLELRWLVQADTATCFQIFKLEDDYVIHGETEITRIDSNGNIKWNFGGADIFVNINGETEFILHEDHIQLIDFGNRRYKINFNGNELCC</sequence>
<name>H1Y0C1_9SPHI</name>
<accession>H1Y0C1</accession>
<dbReference type="OrthoDB" id="334526at2"/>
<evidence type="ECO:0000313" key="1">
    <source>
        <dbReference type="EMBL" id="EHQ28170.1"/>
    </source>
</evidence>
<dbReference type="RefSeq" id="WP_008508919.1">
    <property type="nucleotide sequence ID" value="NZ_CM001403.1"/>
</dbReference>
<evidence type="ECO:0000313" key="2">
    <source>
        <dbReference type="Proteomes" id="UP000002774"/>
    </source>
</evidence>